<dbReference type="EMBL" id="JACEOL010000009">
    <property type="protein sequence ID" value="MBA4601296.1"/>
    <property type="molecule type" value="Genomic_DNA"/>
</dbReference>
<proteinExistence type="predicted"/>
<organism evidence="1 2">
    <name type="scientific">Thermoactinomyces mirandus</name>
    <dbReference type="NCBI Taxonomy" id="2756294"/>
    <lineage>
        <taxon>Bacteria</taxon>
        <taxon>Bacillati</taxon>
        <taxon>Bacillota</taxon>
        <taxon>Bacilli</taxon>
        <taxon>Bacillales</taxon>
        <taxon>Thermoactinomycetaceae</taxon>
        <taxon>Thermoactinomyces</taxon>
    </lineage>
</organism>
<comment type="caution">
    <text evidence="1">The sequence shown here is derived from an EMBL/GenBank/DDBJ whole genome shotgun (WGS) entry which is preliminary data.</text>
</comment>
<dbReference type="RefSeq" id="WP_181737626.1">
    <property type="nucleotide sequence ID" value="NZ_JACEOL010000009.1"/>
</dbReference>
<accession>A0A7W2AR89</accession>
<dbReference type="AlphaFoldDB" id="A0A7W2AR89"/>
<gene>
    <name evidence="1" type="ORF">H2C83_02930</name>
</gene>
<keyword evidence="2" id="KW-1185">Reference proteome</keyword>
<evidence type="ECO:0000313" key="2">
    <source>
        <dbReference type="Proteomes" id="UP000538292"/>
    </source>
</evidence>
<name>A0A7W2AR89_9BACL</name>
<evidence type="ECO:0000313" key="1">
    <source>
        <dbReference type="EMBL" id="MBA4601296.1"/>
    </source>
</evidence>
<sequence>MIPIPLDGPFGSSLNKDKNGSVPFSVFEEMSLVCNLLEGIDVEWDEEEDNYNEEFLEELESYTQELFANYVGKLFDENRGQHFPIPCIIQRTDGLRVYHLQSKQWIDEEDISTLV</sequence>
<protein>
    <submittedName>
        <fullName evidence="1">Uncharacterized protein</fullName>
    </submittedName>
</protein>
<reference evidence="1 2" key="1">
    <citation type="submission" date="2020-07" db="EMBL/GenBank/DDBJ databases">
        <title>Thermoactinomyces phylogeny.</title>
        <authorList>
            <person name="Dunlap C."/>
        </authorList>
    </citation>
    <scope>NUCLEOTIDE SEQUENCE [LARGE SCALE GENOMIC DNA]</scope>
    <source>
        <strain evidence="1 2">AMNI-1</strain>
    </source>
</reference>
<dbReference type="Proteomes" id="UP000538292">
    <property type="component" value="Unassembled WGS sequence"/>
</dbReference>